<proteinExistence type="inferred from homology"/>
<evidence type="ECO:0000313" key="3">
    <source>
        <dbReference type="EMBL" id="RVT43783.1"/>
    </source>
</evidence>
<dbReference type="InterPro" id="IPR005123">
    <property type="entry name" value="Oxoglu/Fe-dep_dioxygenase_dom"/>
</dbReference>
<dbReference type="InterPro" id="IPR018655">
    <property type="entry name" value="DUF2086"/>
</dbReference>
<organism evidence="3 4">
    <name type="scientific">Sphingobium algorifonticola</name>
    <dbReference type="NCBI Taxonomy" id="2008318"/>
    <lineage>
        <taxon>Bacteria</taxon>
        <taxon>Pseudomonadati</taxon>
        <taxon>Pseudomonadota</taxon>
        <taxon>Alphaproteobacteria</taxon>
        <taxon>Sphingomonadales</taxon>
        <taxon>Sphingomonadaceae</taxon>
        <taxon>Sphingobium</taxon>
    </lineage>
</organism>
<dbReference type="GO" id="GO:0016491">
    <property type="term" value="F:oxidoreductase activity"/>
    <property type="evidence" value="ECO:0007669"/>
    <property type="project" value="UniProtKB-KW"/>
</dbReference>
<dbReference type="Pfam" id="PF09859">
    <property type="entry name" value="Oxygenase-NA"/>
    <property type="match status" value="1"/>
</dbReference>
<evidence type="ECO:0000313" key="4">
    <source>
        <dbReference type="Proteomes" id="UP000282977"/>
    </source>
</evidence>
<protein>
    <submittedName>
        <fullName evidence="3">Proline hydroxylase</fullName>
    </submittedName>
</protein>
<dbReference type="Gene3D" id="2.60.120.620">
    <property type="entry name" value="q2cbj1_9rhob like domain"/>
    <property type="match status" value="1"/>
</dbReference>
<reference evidence="3 4" key="1">
    <citation type="submission" date="2019-01" db="EMBL/GenBank/DDBJ databases">
        <authorList>
            <person name="Chen W.-M."/>
        </authorList>
    </citation>
    <scope>NUCLEOTIDE SEQUENCE [LARGE SCALE GENOMIC DNA]</scope>
    <source>
        <strain evidence="3 4">TLA-22</strain>
    </source>
</reference>
<keyword evidence="1" id="KW-0479">Metal-binding</keyword>
<keyword evidence="4" id="KW-1185">Reference proteome</keyword>
<dbReference type="EMBL" id="RZUL01000001">
    <property type="protein sequence ID" value="RVT43783.1"/>
    <property type="molecule type" value="Genomic_DNA"/>
</dbReference>
<dbReference type="RefSeq" id="WP_127689322.1">
    <property type="nucleotide sequence ID" value="NZ_RZUL01000001.1"/>
</dbReference>
<comment type="caution">
    <text evidence="3">The sequence shown here is derived from an EMBL/GenBank/DDBJ whole genome shotgun (WGS) entry which is preliminary data.</text>
</comment>
<accession>A0A437JDG5</accession>
<name>A0A437JDG5_9SPHN</name>
<keyword evidence="1" id="KW-0560">Oxidoreductase</keyword>
<dbReference type="Proteomes" id="UP000282977">
    <property type="component" value="Unassembled WGS sequence"/>
</dbReference>
<keyword evidence="1" id="KW-0408">Iron</keyword>
<feature type="domain" description="Fe2OG dioxygenase" evidence="2">
    <location>
        <begin position="126"/>
        <end position="239"/>
    </location>
</feature>
<evidence type="ECO:0000259" key="2">
    <source>
        <dbReference type="PROSITE" id="PS51471"/>
    </source>
</evidence>
<dbReference type="PROSITE" id="PS51471">
    <property type="entry name" value="FE2OG_OXY"/>
    <property type="match status" value="1"/>
</dbReference>
<gene>
    <name evidence="3" type="ORF">ENE74_04065</name>
</gene>
<evidence type="ECO:0000256" key="1">
    <source>
        <dbReference type="RuleBase" id="RU003682"/>
    </source>
</evidence>
<sequence>MPAFDTGACDANALEASAIGAALDREGFARLPGLLDAATCNTLIAGYADDRLYRSTITMARHGFGQGEYRYFAYPLPPVIARLRSALYAPLAAIASQWNARIGIDQPDWPTEHAKLIARCAAAGQMRPTPLILRYRPGDHNRLHQDVYGDLTFPLQVIVQLSAPGVDFAGGELVLVEGRARMQSRPIVVPLKQGDAVVIPVRERPVASARGWARAAMRHGVATVTAGERHSLGIIFHDAR</sequence>
<dbReference type="GO" id="GO:0046872">
    <property type="term" value="F:metal ion binding"/>
    <property type="evidence" value="ECO:0007669"/>
    <property type="project" value="UniProtKB-KW"/>
</dbReference>
<dbReference type="OrthoDB" id="9781972at2"/>
<dbReference type="AlphaFoldDB" id="A0A437JDG5"/>
<comment type="similarity">
    <text evidence="1">Belongs to the iron/ascorbate-dependent oxidoreductase family.</text>
</comment>